<accession>A0A8H4EKP3</accession>
<evidence type="ECO:0000313" key="2">
    <source>
        <dbReference type="EMBL" id="KAF0505203.1"/>
    </source>
</evidence>
<reference evidence="2 3" key="1">
    <citation type="journal article" date="2019" name="Environ. Microbiol.">
        <title>At the nexus of three kingdoms: the genome of the mycorrhizal fungus Gigaspora margarita provides insights into plant, endobacterial and fungal interactions.</title>
        <authorList>
            <person name="Venice F."/>
            <person name="Ghignone S."/>
            <person name="Salvioli di Fossalunga A."/>
            <person name="Amselem J."/>
            <person name="Novero M."/>
            <person name="Xianan X."/>
            <person name="Sedzielewska Toro K."/>
            <person name="Morin E."/>
            <person name="Lipzen A."/>
            <person name="Grigoriev I.V."/>
            <person name="Henrissat B."/>
            <person name="Martin F.M."/>
            <person name="Bonfante P."/>
        </authorList>
    </citation>
    <scope>NUCLEOTIDE SEQUENCE [LARGE SCALE GENOMIC DNA]</scope>
    <source>
        <strain evidence="2 3">BEG34</strain>
    </source>
</reference>
<evidence type="ECO:0000313" key="3">
    <source>
        <dbReference type="Proteomes" id="UP000439903"/>
    </source>
</evidence>
<proteinExistence type="predicted"/>
<sequence length="91" mass="11278">MIRAGRNLAKVTTNILKYWCWKNPAFGYPNCKAKALKDFPVGLSIKQIEEREREKEREREREKEKEEERKRGREKEWERERKRERKKGREE</sequence>
<gene>
    <name evidence="2" type="ORF">F8M41_019344</name>
</gene>
<feature type="region of interest" description="Disordered" evidence="1">
    <location>
        <begin position="50"/>
        <end position="91"/>
    </location>
</feature>
<name>A0A8H4EKP3_GIGMA</name>
<dbReference type="Proteomes" id="UP000439903">
    <property type="component" value="Unassembled WGS sequence"/>
</dbReference>
<evidence type="ECO:0000256" key="1">
    <source>
        <dbReference type="SAM" id="MobiDB-lite"/>
    </source>
</evidence>
<protein>
    <submittedName>
        <fullName evidence="2">Uncharacterized protein</fullName>
    </submittedName>
</protein>
<dbReference type="AlphaFoldDB" id="A0A8H4EKP3"/>
<keyword evidence="3" id="KW-1185">Reference proteome</keyword>
<organism evidence="2 3">
    <name type="scientific">Gigaspora margarita</name>
    <dbReference type="NCBI Taxonomy" id="4874"/>
    <lineage>
        <taxon>Eukaryota</taxon>
        <taxon>Fungi</taxon>
        <taxon>Fungi incertae sedis</taxon>
        <taxon>Mucoromycota</taxon>
        <taxon>Glomeromycotina</taxon>
        <taxon>Glomeromycetes</taxon>
        <taxon>Diversisporales</taxon>
        <taxon>Gigasporaceae</taxon>
        <taxon>Gigaspora</taxon>
    </lineage>
</organism>
<comment type="caution">
    <text evidence="2">The sequence shown here is derived from an EMBL/GenBank/DDBJ whole genome shotgun (WGS) entry which is preliminary data.</text>
</comment>
<dbReference type="EMBL" id="WTPW01000500">
    <property type="protein sequence ID" value="KAF0505203.1"/>
    <property type="molecule type" value="Genomic_DNA"/>
</dbReference>